<evidence type="ECO:0000313" key="9">
    <source>
        <dbReference type="Proteomes" id="UP000198885"/>
    </source>
</evidence>
<evidence type="ECO:0000256" key="7">
    <source>
        <dbReference type="SAM" id="MobiDB-lite"/>
    </source>
</evidence>
<dbReference type="AlphaFoldDB" id="A0A1H9PVX3"/>
<sequence>MSGGAKRAARPGARAPQTTSKRMAKTTSPRRQALEDRVVRAVLWVAARLPYRWRVPVLGWLTSRVAAPLLGWNKRVRENLAYVLPDLPEAEIVRIVRAVPDNAGRSLAELYSGAEFLERVGPTPLRGPGVETLEAGLRARTPMVLVTGHFGNYDAFRAVMKHRGEPLGALYRPMRNAALNDRYVQAMAQLSSVHAADRKGIVAIMRHLKNGEPVAVVSDIYAEGGLPVTFFGKTAPTAGSIAEWAVKFDAPMIPIFSIRQDDGLSFDIVVEEPIPHGTVEEMMQTYNDRVEAQARAHPGQWFWIHRRWKPHRQRARAAATTGP</sequence>
<dbReference type="EMBL" id="FOGU01000001">
    <property type="protein sequence ID" value="SER52364.1"/>
    <property type="molecule type" value="Genomic_DNA"/>
</dbReference>
<reference evidence="8 9" key="1">
    <citation type="submission" date="2016-10" db="EMBL/GenBank/DDBJ databases">
        <authorList>
            <person name="de Groot N.N."/>
        </authorList>
    </citation>
    <scope>NUCLEOTIDE SEQUENCE [LARGE SCALE GENOMIC DNA]</scope>
    <source>
        <strain evidence="8 9">DSM 23042</strain>
    </source>
</reference>
<keyword evidence="6" id="KW-0012">Acyltransferase</keyword>
<feature type="region of interest" description="Disordered" evidence="7">
    <location>
        <begin position="1"/>
        <end position="31"/>
    </location>
</feature>
<proteinExistence type="predicted"/>
<dbReference type="GO" id="GO:0005886">
    <property type="term" value="C:plasma membrane"/>
    <property type="evidence" value="ECO:0007669"/>
    <property type="project" value="UniProtKB-SubCell"/>
</dbReference>
<name>A0A1H9PVX3_9RHOB</name>
<feature type="compositionally biased region" description="Polar residues" evidence="7">
    <location>
        <begin position="17"/>
        <end position="30"/>
    </location>
</feature>
<evidence type="ECO:0000256" key="3">
    <source>
        <dbReference type="ARBA" id="ARBA00022519"/>
    </source>
</evidence>
<dbReference type="STRING" id="641238.SAMN04490244_101361"/>
<keyword evidence="9" id="KW-1185">Reference proteome</keyword>
<dbReference type="GO" id="GO:0009247">
    <property type="term" value="P:glycolipid biosynthetic process"/>
    <property type="evidence" value="ECO:0007669"/>
    <property type="project" value="UniProtKB-ARBA"/>
</dbReference>
<evidence type="ECO:0000313" key="8">
    <source>
        <dbReference type="EMBL" id="SER52364.1"/>
    </source>
</evidence>
<dbReference type="Pfam" id="PF03279">
    <property type="entry name" value="Lip_A_acyltrans"/>
    <property type="match status" value="1"/>
</dbReference>
<gene>
    <name evidence="8" type="ORF">SAMN04490244_101361</name>
</gene>
<dbReference type="GO" id="GO:0016746">
    <property type="term" value="F:acyltransferase activity"/>
    <property type="evidence" value="ECO:0007669"/>
    <property type="project" value="UniProtKB-KW"/>
</dbReference>
<dbReference type="PANTHER" id="PTHR30606">
    <property type="entry name" value="LIPID A BIOSYNTHESIS LAUROYL ACYLTRANSFERASE"/>
    <property type="match status" value="1"/>
</dbReference>
<keyword evidence="2" id="KW-1003">Cell membrane</keyword>
<keyword evidence="4 8" id="KW-0808">Transferase</keyword>
<dbReference type="PANTHER" id="PTHR30606:SF10">
    <property type="entry name" value="PHOSPHATIDYLINOSITOL MANNOSIDE ACYLTRANSFERASE"/>
    <property type="match status" value="1"/>
</dbReference>
<evidence type="ECO:0000256" key="4">
    <source>
        <dbReference type="ARBA" id="ARBA00022679"/>
    </source>
</evidence>
<evidence type="ECO:0000256" key="1">
    <source>
        <dbReference type="ARBA" id="ARBA00004533"/>
    </source>
</evidence>
<dbReference type="CDD" id="cd07984">
    <property type="entry name" value="LPLAT_LABLAT-like"/>
    <property type="match status" value="1"/>
</dbReference>
<comment type="subcellular location">
    <subcellularLocation>
        <location evidence="1">Cell inner membrane</location>
    </subcellularLocation>
</comment>
<dbReference type="Proteomes" id="UP000198885">
    <property type="component" value="Unassembled WGS sequence"/>
</dbReference>
<protein>
    <submittedName>
        <fullName evidence="8">KDO2-lipid IV(A) lauroyltransferase</fullName>
    </submittedName>
</protein>
<evidence type="ECO:0000256" key="6">
    <source>
        <dbReference type="ARBA" id="ARBA00023315"/>
    </source>
</evidence>
<organism evidence="8 9">
    <name type="scientific">Tranquillimonas rosea</name>
    <dbReference type="NCBI Taxonomy" id="641238"/>
    <lineage>
        <taxon>Bacteria</taxon>
        <taxon>Pseudomonadati</taxon>
        <taxon>Pseudomonadota</taxon>
        <taxon>Alphaproteobacteria</taxon>
        <taxon>Rhodobacterales</taxon>
        <taxon>Roseobacteraceae</taxon>
        <taxon>Tranquillimonas</taxon>
    </lineage>
</organism>
<keyword evidence="5" id="KW-0472">Membrane</keyword>
<evidence type="ECO:0000256" key="5">
    <source>
        <dbReference type="ARBA" id="ARBA00023136"/>
    </source>
</evidence>
<keyword evidence="3" id="KW-0997">Cell inner membrane</keyword>
<feature type="compositionally biased region" description="Low complexity" evidence="7">
    <location>
        <begin position="1"/>
        <end position="16"/>
    </location>
</feature>
<evidence type="ECO:0000256" key="2">
    <source>
        <dbReference type="ARBA" id="ARBA00022475"/>
    </source>
</evidence>
<accession>A0A1H9PVX3</accession>
<dbReference type="InterPro" id="IPR004960">
    <property type="entry name" value="LipA_acyltrans"/>
</dbReference>